<dbReference type="Proteomes" id="UP000008021">
    <property type="component" value="Chromosome 9"/>
</dbReference>
<feature type="region of interest" description="Disordered" evidence="4">
    <location>
        <begin position="528"/>
        <end position="556"/>
    </location>
</feature>
<dbReference type="GO" id="GO:0003723">
    <property type="term" value="F:RNA binding"/>
    <property type="evidence" value="ECO:0007669"/>
    <property type="project" value="InterPro"/>
</dbReference>
<proteinExistence type="predicted"/>
<feature type="repeat" description="PPR" evidence="3">
    <location>
        <begin position="257"/>
        <end position="291"/>
    </location>
</feature>
<dbReference type="GO" id="GO:0009451">
    <property type="term" value="P:RNA modification"/>
    <property type="evidence" value="ECO:0007669"/>
    <property type="project" value="InterPro"/>
</dbReference>
<dbReference type="Pfam" id="PF20431">
    <property type="entry name" value="E_motif"/>
    <property type="match status" value="1"/>
</dbReference>
<name>A0A0E0ES40_9ORYZ</name>
<evidence type="ECO:0000256" key="3">
    <source>
        <dbReference type="PROSITE-ProRule" id="PRU00708"/>
    </source>
</evidence>
<dbReference type="FunFam" id="1.25.40.10:FF:000348">
    <property type="entry name" value="Pentatricopeptide repeat-containing protein chloroplastic"/>
    <property type="match status" value="1"/>
</dbReference>
<dbReference type="InterPro" id="IPR002885">
    <property type="entry name" value="PPR_rpt"/>
</dbReference>
<evidence type="ECO:0000256" key="4">
    <source>
        <dbReference type="SAM" id="MobiDB-lite"/>
    </source>
</evidence>
<dbReference type="PROSITE" id="PS51375">
    <property type="entry name" value="PPR"/>
    <property type="match status" value="3"/>
</dbReference>
<dbReference type="PANTHER" id="PTHR47926">
    <property type="entry name" value="PENTATRICOPEPTIDE REPEAT-CONTAINING PROTEIN"/>
    <property type="match status" value="1"/>
</dbReference>
<evidence type="ECO:0000256" key="1">
    <source>
        <dbReference type="ARBA" id="ARBA00022737"/>
    </source>
</evidence>
<evidence type="ECO:0000313" key="5">
    <source>
        <dbReference type="EnsemblPlants" id="OMERI09G07800.2"/>
    </source>
</evidence>
<feature type="repeat" description="PPR" evidence="3">
    <location>
        <begin position="359"/>
        <end position="389"/>
    </location>
</feature>
<dbReference type="SUPFAM" id="SSF48452">
    <property type="entry name" value="TPR-like"/>
    <property type="match status" value="1"/>
</dbReference>
<dbReference type="InterPro" id="IPR046848">
    <property type="entry name" value="E_motif"/>
</dbReference>
<reference evidence="5" key="2">
    <citation type="submission" date="2018-05" db="EMBL/GenBank/DDBJ databases">
        <title>OmerRS3 (Oryza meridionalis Reference Sequence Version 3).</title>
        <authorList>
            <person name="Zhang J."/>
            <person name="Kudrna D."/>
            <person name="Lee S."/>
            <person name="Talag J."/>
            <person name="Welchert J."/>
            <person name="Wing R.A."/>
        </authorList>
    </citation>
    <scope>NUCLEOTIDE SEQUENCE [LARGE SCALE GENOMIC DNA]</scope>
    <source>
        <strain evidence="5">cv. OR44</strain>
    </source>
</reference>
<organism evidence="5">
    <name type="scientific">Oryza meridionalis</name>
    <dbReference type="NCBI Taxonomy" id="40149"/>
    <lineage>
        <taxon>Eukaryota</taxon>
        <taxon>Viridiplantae</taxon>
        <taxon>Streptophyta</taxon>
        <taxon>Embryophyta</taxon>
        <taxon>Tracheophyta</taxon>
        <taxon>Spermatophyta</taxon>
        <taxon>Magnoliopsida</taxon>
        <taxon>Liliopsida</taxon>
        <taxon>Poales</taxon>
        <taxon>Poaceae</taxon>
        <taxon>BOP clade</taxon>
        <taxon>Oryzoideae</taxon>
        <taxon>Oryzeae</taxon>
        <taxon>Oryzinae</taxon>
        <taxon>Oryza</taxon>
    </lineage>
</organism>
<feature type="region of interest" description="Disordered" evidence="4">
    <location>
        <begin position="1"/>
        <end position="30"/>
    </location>
</feature>
<feature type="compositionally biased region" description="Polar residues" evidence="4">
    <location>
        <begin position="533"/>
        <end position="556"/>
    </location>
</feature>
<dbReference type="EnsemblPlants" id="OMERI09G07800.2">
    <property type="protein sequence ID" value="OMERI09G07800.2"/>
    <property type="gene ID" value="OMERI09G07800"/>
</dbReference>
<dbReference type="STRING" id="40149.A0A0E0ES40"/>
<evidence type="ECO:0000256" key="2">
    <source>
        <dbReference type="ARBA" id="ARBA00022946"/>
    </source>
</evidence>
<dbReference type="Pfam" id="PF13041">
    <property type="entry name" value="PPR_2"/>
    <property type="match status" value="1"/>
</dbReference>
<dbReference type="Gene3D" id="1.25.40.10">
    <property type="entry name" value="Tetratricopeptide repeat domain"/>
    <property type="match status" value="3"/>
</dbReference>
<reference evidence="5" key="1">
    <citation type="submission" date="2015-04" db="UniProtKB">
        <authorList>
            <consortium name="EnsemblPlants"/>
        </authorList>
    </citation>
    <scope>IDENTIFICATION</scope>
</reference>
<dbReference type="InterPro" id="IPR011990">
    <property type="entry name" value="TPR-like_helical_dom_sf"/>
</dbReference>
<dbReference type="Gramene" id="OMERI09G07800.2">
    <property type="protein sequence ID" value="OMERI09G07800.2"/>
    <property type="gene ID" value="OMERI09G07800"/>
</dbReference>
<feature type="compositionally biased region" description="Pro residues" evidence="4">
    <location>
        <begin position="19"/>
        <end position="29"/>
    </location>
</feature>
<keyword evidence="1" id="KW-0677">Repeat</keyword>
<keyword evidence="6" id="KW-1185">Reference proteome</keyword>
<dbReference type="PANTHER" id="PTHR47926:SF526">
    <property type="entry name" value="PENTACOTRIPEPTIDE-REPEAT REGION OF PRORP DOMAIN-CONTAINING PROTEIN"/>
    <property type="match status" value="1"/>
</dbReference>
<dbReference type="AlphaFoldDB" id="A0A0E0ES40"/>
<sequence>MPRDGDGDGDGHGRRRPPPGHPPNLPPHVPYSRALQQRLYLLAQHRRRRIPPCDGDASAARRALDQLHAQVVLNGFPRKRFLLAKLLSLAAAAADLPRAESLFLAAPTAAECSSSTSSSTPTLANLVLRAAASSRAPPDRLVALFSRLVSRHGFRPNAFSFSTLLAALADAGAAALPHGRALHARALACGLVLSSGHVLTSLLDLYAAAGQLGEARRVFDEMPGRTVAAWNCMLAAYVRCREMDAALWFFNEMPGRDSVAWTTMIAGCANARRAAEAVELFWRMRKANVKVDAVTMVALLTACAEQGDLRLGRWVHARVEQEGREWRTVLLDNSLINMYVKCGAVEDAHRLYLVMPRRSTVSWTTMISGLAIHGRAEEALDLFHRMQERPDGATLLAVLLACSNAGRVDDGRQYFQSMERFYGITPGIQHYGCMVDMLCRGKQLREAIELVETMPLQPNDAVLGALLSGCKREGNLELAAQVIERLIRLQPERAAGHLVLLANMYAGVGQWEQAGKVRERVAALNAGKPAGTSRVNPNQSSMLGVSGKQSSAMNSAPPNRDDILCSYNLDALPHEILQWTGFKNEGLCCHNRLQLQQRVLPSPNLVSESEIAEYSTTVVLTASSSSSPPPPPGDGRRPSCTP</sequence>
<accession>A0A0E0ES40</accession>
<dbReference type="Pfam" id="PF01535">
    <property type="entry name" value="PPR"/>
    <property type="match status" value="5"/>
</dbReference>
<dbReference type="FunFam" id="1.25.40.10:FF:000090">
    <property type="entry name" value="Pentatricopeptide repeat-containing protein, chloroplastic"/>
    <property type="match status" value="1"/>
</dbReference>
<protein>
    <recommendedName>
        <fullName evidence="7">Pentatricopeptide repeat-containing protein</fullName>
    </recommendedName>
</protein>
<dbReference type="InterPro" id="IPR046960">
    <property type="entry name" value="PPR_At4g14850-like_plant"/>
</dbReference>
<feature type="compositionally biased region" description="Basic and acidic residues" evidence="4">
    <location>
        <begin position="1"/>
        <end position="12"/>
    </location>
</feature>
<evidence type="ECO:0008006" key="7">
    <source>
        <dbReference type="Google" id="ProtNLM"/>
    </source>
</evidence>
<evidence type="ECO:0000313" key="6">
    <source>
        <dbReference type="Proteomes" id="UP000008021"/>
    </source>
</evidence>
<dbReference type="NCBIfam" id="TIGR00756">
    <property type="entry name" value="PPR"/>
    <property type="match status" value="2"/>
</dbReference>
<feature type="region of interest" description="Disordered" evidence="4">
    <location>
        <begin position="620"/>
        <end position="642"/>
    </location>
</feature>
<feature type="repeat" description="PPR" evidence="3">
    <location>
        <begin position="226"/>
        <end position="256"/>
    </location>
</feature>
<keyword evidence="2" id="KW-0809">Transit peptide</keyword>